<dbReference type="Proteomes" id="UP000176778">
    <property type="component" value="Unassembled WGS sequence"/>
</dbReference>
<dbReference type="InterPro" id="IPR013216">
    <property type="entry name" value="Methyltransf_11"/>
</dbReference>
<comment type="caution">
    <text evidence="2">The sequence shown here is derived from an EMBL/GenBank/DDBJ whole genome shotgun (WGS) entry which is preliminary data.</text>
</comment>
<proteinExistence type="predicted"/>
<dbReference type="InterPro" id="IPR029063">
    <property type="entry name" value="SAM-dependent_MTases_sf"/>
</dbReference>
<gene>
    <name evidence="2" type="ORF">A2Y68_00155</name>
</gene>
<dbReference type="AlphaFoldDB" id="A0A1F7X2Q0"/>
<evidence type="ECO:0000313" key="3">
    <source>
        <dbReference type="Proteomes" id="UP000176778"/>
    </source>
</evidence>
<dbReference type="EMBL" id="MGFR01000005">
    <property type="protein sequence ID" value="OGM09370.1"/>
    <property type="molecule type" value="Genomic_DNA"/>
</dbReference>
<organism evidence="2 3">
    <name type="scientific">Candidatus Woesebacteria bacterium RBG_13_46_13</name>
    <dbReference type="NCBI Taxonomy" id="1802479"/>
    <lineage>
        <taxon>Bacteria</taxon>
        <taxon>Candidatus Woeseibacteriota</taxon>
    </lineage>
</organism>
<accession>A0A1F7X2Q0</accession>
<dbReference type="STRING" id="1802479.A2Y68_00155"/>
<dbReference type="Pfam" id="PF08241">
    <property type="entry name" value="Methyltransf_11"/>
    <property type="match status" value="1"/>
</dbReference>
<sequence>MSKSKRLRIHLGCGTVTPSGWINIDGSLNARFGRMRRLRKLLGVIGIIPQKIANIKWNKSIIIHDVRKRLPFRDNSVVAIYSSHLLEHLYLDDADRLLIDCHRILIKGGILRLMVPDLRKQVLSYLGETKEEEIPAADSMMNKMRLRTPTRRSGNIFYQILLSLQDFHTHKWMYDEDSLRHHLLKAGFKNILKKKRLSSRIDGISKVEKNYGLILEAEKQATPMI</sequence>
<protein>
    <recommendedName>
        <fullName evidence="1">Methyltransferase type 11 domain-containing protein</fullName>
    </recommendedName>
</protein>
<name>A0A1F7X2Q0_9BACT</name>
<reference evidence="2 3" key="1">
    <citation type="journal article" date="2016" name="Nat. Commun.">
        <title>Thousands of microbial genomes shed light on interconnected biogeochemical processes in an aquifer system.</title>
        <authorList>
            <person name="Anantharaman K."/>
            <person name="Brown C.T."/>
            <person name="Hug L.A."/>
            <person name="Sharon I."/>
            <person name="Castelle C.J."/>
            <person name="Probst A.J."/>
            <person name="Thomas B.C."/>
            <person name="Singh A."/>
            <person name="Wilkins M.J."/>
            <person name="Karaoz U."/>
            <person name="Brodie E.L."/>
            <person name="Williams K.H."/>
            <person name="Hubbard S.S."/>
            <person name="Banfield J.F."/>
        </authorList>
    </citation>
    <scope>NUCLEOTIDE SEQUENCE [LARGE SCALE GENOMIC DNA]</scope>
</reference>
<evidence type="ECO:0000313" key="2">
    <source>
        <dbReference type="EMBL" id="OGM09370.1"/>
    </source>
</evidence>
<dbReference type="CDD" id="cd02440">
    <property type="entry name" value="AdoMet_MTases"/>
    <property type="match status" value="1"/>
</dbReference>
<dbReference type="GO" id="GO:0008757">
    <property type="term" value="F:S-adenosylmethionine-dependent methyltransferase activity"/>
    <property type="evidence" value="ECO:0007669"/>
    <property type="project" value="InterPro"/>
</dbReference>
<feature type="domain" description="Methyltransferase type 11" evidence="1">
    <location>
        <begin position="61"/>
        <end position="111"/>
    </location>
</feature>
<dbReference type="Gene3D" id="3.40.50.150">
    <property type="entry name" value="Vaccinia Virus protein VP39"/>
    <property type="match status" value="1"/>
</dbReference>
<dbReference type="SUPFAM" id="SSF53335">
    <property type="entry name" value="S-adenosyl-L-methionine-dependent methyltransferases"/>
    <property type="match status" value="1"/>
</dbReference>
<evidence type="ECO:0000259" key="1">
    <source>
        <dbReference type="Pfam" id="PF08241"/>
    </source>
</evidence>